<dbReference type="GO" id="GO:0009751">
    <property type="term" value="P:response to salicylic acid"/>
    <property type="evidence" value="ECO:0007669"/>
    <property type="project" value="UniProtKB-ARBA"/>
</dbReference>
<dbReference type="GO" id="GO:0003700">
    <property type="term" value="F:DNA-binding transcription factor activity"/>
    <property type="evidence" value="ECO:0007669"/>
    <property type="project" value="InterPro"/>
</dbReference>
<dbReference type="InterPro" id="IPR036576">
    <property type="entry name" value="WRKY_dom_sf"/>
</dbReference>
<dbReference type="PANTHER" id="PTHR32096">
    <property type="entry name" value="WRKY TRANSCRIPTION FACTOR 30-RELATED-RELATED"/>
    <property type="match status" value="1"/>
</dbReference>
<keyword evidence="2" id="KW-0805">Transcription regulation</keyword>
<keyword evidence="4" id="KW-0804">Transcription</keyword>
<dbReference type="PROSITE" id="PS50811">
    <property type="entry name" value="WRKY"/>
    <property type="match status" value="1"/>
</dbReference>
<dbReference type="AlphaFoldDB" id="A0A835KHV8"/>
<gene>
    <name evidence="9" type="ORF">HU200_019221</name>
</gene>
<feature type="region of interest" description="Disordered" evidence="7">
    <location>
        <begin position="207"/>
        <end position="242"/>
    </location>
</feature>
<comment type="similarity">
    <text evidence="6">Belongs to the WRKY group III family.</text>
</comment>
<accession>A0A835KHV8</accession>
<proteinExistence type="inferred from homology"/>
<sequence length="319" mass="34822">MDGCDGEKRALAAQLALVLAMVRELESRMDQDLPAAARELCGELASSVDRSIRIARSVDGCPRGDGSQHPGGSNAQSKRRQVQPPIFCFIVDTLIEQQSHVSDMRLLALRSFRCSRKGTPCARRQVRVASVQDMAPLDDGLSWRKYGQKDILGAKYPRAYFKCTHRHSQGCLATKHVQRADGDPLLYDVVYHGAHICAQAAHPTAEQLSRQLQPGGLADAGQEQSSPLEPENEGLQAGLEPMTPYSFAPATGAAAADFGGGFPLLSPTGLEWQLRSNHAAGGLEVGMEYEPQLAEFFTNAADPFQWEYQDDHLNLYSTN</sequence>
<name>A0A835KHV8_9POAL</name>
<protein>
    <recommendedName>
        <fullName evidence="8">WRKY domain-containing protein</fullName>
    </recommendedName>
</protein>
<organism evidence="9 10">
    <name type="scientific">Digitaria exilis</name>
    <dbReference type="NCBI Taxonomy" id="1010633"/>
    <lineage>
        <taxon>Eukaryota</taxon>
        <taxon>Viridiplantae</taxon>
        <taxon>Streptophyta</taxon>
        <taxon>Embryophyta</taxon>
        <taxon>Tracheophyta</taxon>
        <taxon>Spermatophyta</taxon>
        <taxon>Magnoliopsida</taxon>
        <taxon>Liliopsida</taxon>
        <taxon>Poales</taxon>
        <taxon>Poaceae</taxon>
        <taxon>PACMAD clade</taxon>
        <taxon>Panicoideae</taxon>
        <taxon>Panicodae</taxon>
        <taxon>Paniceae</taxon>
        <taxon>Anthephorinae</taxon>
        <taxon>Digitaria</taxon>
    </lineage>
</organism>
<dbReference type="GO" id="GO:0010193">
    <property type="term" value="P:response to ozone"/>
    <property type="evidence" value="ECO:0007669"/>
    <property type="project" value="UniProtKB-ARBA"/>
</dbReference>
<evidence type="ECO:0000256" key="6">
    <source>
        <dbReference type="ARBA" id="ARBA00060850"/>
    </source>
</evidence>
<dbReference type="Pfam" id="PF03106">
    <property type="entry name" value="WRKY"/>
    <property type="match status" value="1"/>
</dbReference>
<dbReference type="GO" id="GO:0000976">
    <property type="term" value="F:transcription cis-regulatory region binding"/>
    <property type="evidence" value="ECO:0007669"/>
    <property type="project" value="TreeGrafter"/>
</dbReference>
<dbReference type="SUPFAM" id="SSF118290">
    <property type="entry name" value="WRKY DNA-binding domain"/>
    <property type="match status" value="1"/>
</dbReference>
<dbReference type="SMART" id="SM00774">
    <property type="entry name" value="WRKY"/>
    <property type="match status" value="1"/>
</dbReference>
<feature type="region of interest" description="Disordered" evidence="7">
    <location>
        <begin position="59"/>
        <end position="80"/>
    </location>
</feature>
<feature type="domain" description="WRKY" evidence="8">
    <location>
        <begin position="132"/>
        <end position="195"/>
    </location>
</feature>
<comment type="subcellular location">
    <subcellularLocation>
        <location evidence="1">Nucleus</location>
    </subcellularLocation>
</comment>
<evidence type="ECO:0000256" key="7">
    <source>
        <dbReference type="SAM" id="MobiDB-lite"/>
    </source>
</evidence>
<evidence type="ECO:0000256" key="3">
    <source>
        <dbReference type="ARBA" id="ARBA00023125"/>
    </source>
</evidence>
<evidence type="ECO:0000313" key="10">
    <source>
        <dbReference type="Proteomes" id="UP000636709"/>
    </source>
</evidence>
<keyword evidence="3" id="KW-0238">DNA-binding</keyword>
<evidence type="ECO:0000256" key="1">
    <source>
        <dbReference type="ARBA" id="ARBA00004123"/>
    </source>
</evidence>
<dbReference type="EMBL" id="JACEFO010001646">
    <property type="protein sequence ID" value="KAF8726750.1"/>
    <property type="molecule type" value="Genomic_DNA"/>
</dbReference>
<evidence type="ECO:0000313" key="9">
    <source>
        <dbReference type="EMBL" id="KAF8726750.1"/>
    </source>
</evidence>
<dbReference type="FunFam" id="2.20.25.80:FF:000009">
    <property type="entry name" value="WRKY transcription factor 53"/>
    <property type="match status" value="1"/>
</dbReference>
<dbReference type="InterPro" id="IPR044810">
    <property type="entry name" value="WRKY_plant"/>
</dbReference>
<keyword evidence="5" id="KW-0539">Nucleus</keyword>
<dbReference type="InterPro" id="IPR003657">
    <property type="entry name" value="WRKY_dom"/>
</dbReference>
<evidence type="ECO:0000256" key="4">
    <source>
        <dbReference type="ARBA" id="ARBA00023163"/>
    </source>
</evidence>
<keyword evidence="10" id="KW-1185">Reference proteome</keyword>
<comment type="caution">
    <text evidence="9">The sequence shown here is derived from an EMBL/GenBank/DDBJ whole genome shotgun (WGS) entry which is preliminary data.</text>
</comment>
<evidence type="ECO:0000256" key="5">
    <source>
        <dbReference type="ARBA" id="ARBA00023242"/>
    </source>
</evidence>
<dbReference type="GO" id="GO:0010150">
    <property type="term" value="P:leaf senescence"/>
    <property type="evidence" value="ECO:0007669"/>
    <property type="project" value="UniProtKB-ARBA"/>
</dbReference>
<evidence type="ECO:0000259" key="8">
    <source>
        <dbReference type="PROSITE" id="PS50811"/>
    </source>
</evidence>
<dbReference type="OrthoDB" id="1888929at2759"/>
<evidence type="ECO:0000256" key="2">
    <source>
        <dbReference type="ARBA" id="ARBA00023015"/>
    </source>
</evidence>
<dbReference type="Gene3D" id="2.20.25.80">
    <property type="entry name" value="WRKY domain"/>
    <property type="match status" value="1"/>
</dbReference>
<dbReference type="PANTHER" id="PTHR32096:SF55">
    <property type="entry name" value="TRANSCRIPTION FACTOR WRKY19"/>
    <property type="match status" value="1"/>
</dbReference>
<reference evidence="9" key="1">
    <citation type="submission" date="2020-07" db="EMBL/GenBank/DDBJ databases">
        <title>Genome sequence and genetic diversity analysis of an under-domesticated orphan crop, white fonio (Digitaria exilis).</title>
        <authorList>
            <person name="Bennetzen J.L."/>
            <person name="Chen S."/>
            <person name="Ma X."/>
            <person name="Wang X."/>
            <person name="Yssel A.E.J."/>
            <person name="Chaluvadi S.R."/>
            <person name="Johnson M."/>
            <person name="Gangashetty P."/>
            <person name="Hamidou F."/>
            <person name="Sanogo M.D."/>
            <person name="Zwaenepoel A."/>
            <person name="Wallace J."/>
            <person name="Van De Peer Y."/>
            <person name="Van Deynze A."/>
        </authorList>
    </citation>
    <scope>NUCLEOTIDE SEQUENCE</scope>
    <source>
        <tissue evidence="9">Leaves</tissue>
    </source>
</reference>
<dbReference type="GO" id="GO:0042542">
    <property type="term" value="P:response to hydrogen peroxide"/>
    <property type="evidence" value="ECO:0007669"/>
    <property type="project" value="UniProtKB-ARBA"/>
</dbReference>
<dbReference type="Proteomes" id="UP000636709">
    <property type="component" value="Unassembled WGS sequence"/>
</dbReference>
<dbReference type="GO" id="GO:0005634">
    <property type="term" value="C:nucleus"/>
    <property type="evidence" value="ECO:0007669"/>
    <property type="project" value="UniProtKB-SubCell"/>
</dbReference>